<keyword evidence="1" id="KW-0812">Transmembrane</keyword>
<feature type="transmembrane region" description="Helical" evidence="1">
    <location>
        <begin position="255"/>
        <end position="274"/>
    </location>
</feature>
<dbReference type="GO" id="GO:0005886">
    <property type="term" value="C:plasma membrane"/>
    <property type="evidence" value="ECO:0007669"/>
    <property type="project" value="TreeGrafter"/>
</dbReference>
<dbReference type="GO" id="GO:0016485">
    <property type="term" value="P:protein processing"/>
    <property type="evidence" value="ECO:0007669"/>
    <property type="project" value="InterPro"/>
</dbReference>
<dbReference type="PANTHER" id="PTHR21092:SF0">
    <property type="entry name" value="NICASTRIN"/>
    <property type="match status" value="1"/>
</dbReference>
<evidence type="ECO:0000313" key="2">
    <source>
        <dbReference type="EMBL" id="GFH13456.1"/>
    </source>
</evidence>
<evidence type="ECO:0000313" key="3">
    <source>
        <dbReference type="Proteomes" id="UP000485058"/>
    </source>
</evidence>
<proteinExistence type="predicted"/>
<dbReference type="InterPro" id="IPR008710">
    <property type="entry name" value="Nicastrin"/>
</dbReference>
<keyword evidence="3" id="KW-1185">Reference proteome</keyword>
<gene>
    <name evidence="2" type="ORF">HaLaN_09345</name>
</gene>
<dbReference type="Proteomes" id="UP000485058">
    <property type="component" value="Unassembled WGS sequence"/>
</dbReference>
<dbReference type="AlphaFoldDB" id="A0A699Z2F3"/>
<sequence length="288" mass="30835">LGSNTTRLFMHSQPAGGRWGDASPLLTALQDAGLLTSGELPLNLTTASAGNPGVPPSSLFSFLRAKPSIAGVVITEFDRQMINPYFHSSYDNASWVAVEPIMVGAALLARALHALAAPPGTPPLQVNMSSVRSLVQSLAACLVMDTPGMACPLATALLNPDFQECIGWKGSNTRNAQLMGSCMRTTVRYTPAMPTGLDFIPQVGSSALFYFTNASDAWQAAGSWPPEPLWTESNWPNEVPFLRVLQRETPQTERAIIIAGVLISVGTYAFAWLARTAFEKTYFGGRAS</sequence>
<organism evidence="2 3">
    <name type="scientific">Haematococcus lacustris</name>
    <name type="common">Green alga</name>
    <name type="synonym">Haematococcus pluvialis</name>
    <dbReference type="NCBI Taxonomy" id="44745"/>
    <lineage>
        <taxon>Eukaryota</taxon>
        <taxon>Viridiplantae</taxon>
        <taxon>Chlorophyta</taxon>
        <taxon>core chlorophytes</taxon>
        <taxon>Chlorophyceae</taxon>
        <taxon>CS clade</taxon>
        <taxon>Chlamydomonadales</taxon>
        <taxon>Haematococcaceae</taxon>
        <taxon>Haematococcus</taxon>
    </lineage>
</organism>
<accession>A0A699Z2F3</accession>
<reference evidence="2 3" key="1">
    <citation type="submission" date="2020-02" db="EMBL/GenBank/DDBJ databases">
        <title>Draft genome sequence of Haematococcus lacustris strain NIES-144.</title>
        <authorList>
            <person name="Morimoto D."/>
            <person name="Nakagawa S."/>
            <person name="Yoshida T."/>
            <person name="Sawayama S."/>
        </authorList>
    </citation>
    <scope>NUCLEOTIDE SEQUENCE [LARGE SCALE GENOMIC DNA]</scope>
    <source>
        <strain evidence="2 3">NIES-144</strain>
    </source>
</reference>
<feature type="non-terminal residue" evidence="2">
    <location>
        <position position="1"/>
    </location>
</feature>
<dbReference type="PANTHER" id="PTHR21092">
    <property type="entry name" value="NICASTRIN"/>
    <property type="match status" value="1"/>
</dbReference>
<dbReference type="Pfam" id="PF05450">
    <property type="entry name" value="Nicastrin"/>
    <property type="match status" value="1"/>
</dbReference>
<evidence type="ECO:0000256" key="1">
    <source>
        <dbReference type="SAM" id="Phobius"/>
    </source>
</evidence>
<name>A0A699Z2F3_HAELA</name>
<dbReference type="EMBL" id="BLLF01000614">
    <property type="protein sequence ID" value="GFH13456.1"/>
    <property type="molecule type" value="Genomic_DNA"/>
</dbReference>
<comment type="caution">
    <text evidence="2">The sequence shown here is derived from an EMBL/GenBank/DDBJ whole genome shotgun (WGS) entry which is preliminary data.</text>
</comment>
<protein>
    <submittedName>
        <fullName evidence="2">Nicastrin</fullName>
    </submittedName>
</protein>
<keyword evidence="1" id="KW-1133">Transmembrane helix</keyword>
<keyword evidence="1" id="KW-0472">Membrane</keyword>